<dbReference type="Pfam" id="PF05170">
    <property type="entry name" value="AsmA"/>
    <property type="match status" value="1"/>
</dbReference>
<dbReference type="PANTHER" id="PTHR30441:SF4">
    <property type="entry name" value="PROTEIN ASMA"/>
    <property type="match status" value="1"/>
</dbReference>
<gene>
    <name evidence="3" type="ORF">HJG44_03710</name>
</gene>
<evidence type="ECO:0000313" key="3">
    <source>
        <dbReference type="EMBL" id="NNM71504.1"/>
    </source>
</evidence>
<dbReference type="AlphaFoldDB" id="A0A849I1M9"/>
<feature type="compositionally biased region" description="Basic and acidic residues" evidence="1">
    <location>
        <begin position="1111"/>
        <end position="1129"/>
    </location>
</feature>
<dbReference type="Proteomes" id="UP000564885">
    <property type="component" value="Unassembled WGS sequence"/>
</dbReference>
<feature type="compositionally biased region" description="Low complexity" evidence="1">
    <location>
        <begin position="1133"/>
        <end position="1149"/>
    </location>
</feature>
<evidence type="ECO:0000259" key="2">
    <source>
        <dbReference type="Pfam" id="PF05170"/>
    </source>
</evidence>
<dbReference type="InterPro" id="IPR052894">
    <property type="entry name" value="AsmA-related"/>
</dbReference>
<protein>
    <submittedName>
        <fullName evidence="3">AsmA family protein</fullName>
    </submittedName>
</protein>
<keyword evidence="4" id="KW-1185">Reference proteome</keyword>
<name>A0A849I1M9_9HYPH</name>
<sequence length="1164" mass="120147">MRDLLTVLAGIVILALVAAMAVPPFVDWRSQRAYVDAALSRATGLAVRTDGAIDLRLLPTPRLAVEGLRVGDGAAEDASLHARHVDAEVALTPLLSGEVRFLQSRVERLELKLPAGAGGDWRIPRALLSEDTLRRTWVFEDLAVGQLLLTTVDPQTGRTDQGYAEQVRLQSQSLAGPWRAEGLAGGVRFSLVTGEIALSGPTNVKLSTEGEGLPRLALDARMFLDRGPGDVHLPRLEGTARLVGAREAVPVPYTVSTGFKTAGRLATLDSVSVEAGEGASTLRLGGTGEIALDAGRLTLALEGRRLDWDGLAAAYREASEELRRRWRPQPDMPLDLSLRLDGLALGGEELTGISARTTLAGDRIGIDRLDFTAPGQTRVSASGEVSLAMGGGGHGRVTLSARSADRLAAYLGRFGIPDFSGDALAGRALEASADITAANPVASLRNLQVRLGDATLTGALRYTAAEAASRARIDAQVAIQGLDLDALPQLTGLFDAGRAIDLGLILDARNVGYGVGERGGRVAARFASEGQSLTIDLLEITDLAGANASLRGRITADGSGRIGGRLRARRAAPLIDLVGRAALGGLAELVPPFLREAPLDAAVLASRAPAAAGTEPALVTKVSGSAGGGGLEAEITSAEGRVAEISATLTAEQAGAWFGTPALARPARLELKGGRDASGRLAMRLAGDVAGLRIATVEPFGLSPRDTAVESGEAQLSSADIAPLLPAIGQRAAGPVDADVKLRVGRREGAARVELTGHVGESVVDADLSGPSLREVSGRVLLGQVSLPWIASVLALGSLPEAPAGSPWAAARFPNAPNLPVGGTVAVRAVTADLGRGLAAQRAEFTLATTPDGFAIRDFGGAFLGGRLSGTLSVNRQGGLASLIGEGTVTGASLPDLVGRPVRQGRISGNLRFGGSGESLAGIVASLGGAGAAEFEELELAGADPEAIGRTVQRALRGDDTLVPARLQAIAAEELDRAPLRVVKAMGQATFVSGGLRISPLVADAGAATWQGSAALDLRTLSLDIRGTLTAKAPPRNWSGSAPYLTLGWAGPLGRAARTLDVGPLSNGLASVVLTRELDRIETFELDAAERMRINSRVEMDRARRAAAEEAARLARQREEAERARRDAEQIMGGARPADGPGGPLLAPPVDIRPPAQGGAASGG</sequence>
<dbReference type="GO" id="GO:0090313">
    <property type="term" value="P:regulation of protein targeting to membrane"/>
    <property type="evidence" value="ECO:0007669"/>
    <property type="project" value="TreeGrafter"/>
</dbReference>
<dbReference type="PANTHER" id="PTHR30441">
    <property type="entry name" value="DUF748 DOMAIN-CONTAINING PROTEIN"/>
    <property type="match status" value="1"/>
</dbReference>
<dbReference type="RefSeq" id="WP_171216957.1">
    <property type="nucleotide sequence ID" value="NZ_JABEPP010000001.1"/>
</dbReference>
<proteinExistence type="predicted"/>
<reference evidence="3 4" key="1">
    <citation type="submission" date="2020-04" db="EMBL/GenBank/DDBJ databases">
        <title>Enterovirga sp. isolate from soil.</title>
        <authorList>
            <person name="Chea S."/>
            <person name="Kim D.-U."/>
        </authorList>
    </citation>
    <scope>NUCLEOTIDE SEQUENCE [LARGE SCALE GENOMIC DNA]</scope>
    <source>
        <strain evidence="3 4">DB1703</strain>
    </source>
</reference>
<dbReference type="InterPro" id="IPR007844">
    <property type="entry name" value="AsmA"/>
</dbReference>
<feature type="domain" description="AsmA" evidence="2">
    <location>
        <begin position="5"/>
        <end position="125"/>
    </location>
</feature>
<dbReference type="EMBL" id="JABEPP010000001">
    <property type="protein sequence ID" value="NNM71504.1"/>
    <property type="molecule type" value="Genomic_DNA"/>
</dbReference>
<feature type="region of interest" description="Disordered" evidence="1">
    <location>
        <begin position="1111"/>
        <end position="1164"/>
    </location>
</feature>
<evidence type="ECO:0000313" key="4">
    <source>
        <dbReference type="Proteomes" id="UP000564885"/>
    </source>
</evidence>
<comment type="caution">
    <text evidence="3">The sequence shown here is derived from an EMBL/GenBank/DDBJ whole genome shotgun (WGS) entry which is preliminary data.</text>
</comment>
<organism evidence="3 4">
    <name type="scientific">Enterovirga aerilata</name>
    <dbReference type="NCBI Taxonomy" id="2730920"/>
    <lineage>
        <taxon>Bacteria</taxon>
        <taxon>Pseudomonadati</taxon>
        <taxon>Pseudomonadota</taxon>
        <taxon>Alphaproteobacteria</taxon>
        <taxon>Hyphomicrobiales</taxon>
        <taxon>Methylobacteriaceae</taxon>
        <taxon>Enterovirga</taxon>
    </lineage>
</organism>
<dbReference type="GO" id="GO:0005886">
    <property type="term" value="C:plasma membrane"/>
    <property type="evidence" value="ECO:0007669"/>
    <property type="project" value="TreeGrafter"/>
</dbReference>
<accession>A0A849I1M9</accession>
<evidence type="ECO:0000256" key="1">
    <source>
        <dbReference type="SAM" id="MobiDB-lite"/>
    </source>
</evidence>